<dbReference type="EMBL" id="NCSJ02000040">
    <property type="protein sequence ID" value="RFU33136.1"/>
    <property type="molecule type" value="Genomic_DNA"/>
</dbReference>
<gene>
    <name evidence="1" type="ORF">B7463_g3157</name>
</gene>
<dbReference type="STRING" id="5539.A0A3E2HI88"/>
<evidence type="ECO:0000313" key="2">
    <source>
        <dbReference type="Proteomes" id="UP000258309"/>
    </source>
</evidence>
<dbReference type="AlphaFoldDB" id="A0A3E2HI88"/>
<dbReference type="PANTHER" id="PTHR10622:SF10">
    <property type="entry name" value="HET DOMAIN-CONTAINING PROTEIN"/>
    <property type="match status" value="1"/>
</dbReference>
<name>A0A3E2HI88_SCYLI</name>
<comment type="caution">
    <text evidence="1">The sequence shown here is derived from an EMBL/GenBank/DDBJ whole genome shotgun (WGS) entry which is preliminary data.</text>
</comment>
<feature type="non-terminal residue" evidence="1">
    <location>
        <position position="72"/>
    </location>
</feature>
<sequence>MRLLLQGETGELGLTEFRDNEIPDYAILSHTWAEDQEVTFEDLMDSTGKSKSGYKKIQFCGEQARQDKLKYF</sequence>
<protein>
    <submittedName>
        <fullName evidence="1">Uncharacterized protein</fullName>
    </submittedName>
</protein>
<proteinExistence type="predicted"/>
<dbReference type="OrthoDB" id="674604at2759"/>
<evidence type="ECO:0000313" key="1">
    <source>
        <dbReference type="EMBL" id="RFU33136.1"/>
    </source>
</evidence>
<reference evidence="1 2" key="1">
    <citation type="submission" date="2018-05" db="EMBL/GenBank/DDBJ databases">
        <title>Draft genome sequence of Scytalidium lignicola DSM 105466, a ubiquitous saprotrophic fungus.</title>
        <authorList>
            <person name="Buettner E."/>
            <person name="Gebauer A.M."/>
            <person name="Hofrichter M."/>
            <person name="Liers C."/>
            <person name="Kellner H."/>
        </authorList>
    </citation>
    <scope>NUCLEOTIDE SEQUENCE [LARGE SCALE GENOMIC DNA]</scope>
    <source>
        <strain evidence="1 2">DSM 105466</strain>
    </source>
</reference>
<feature type="non-terminal residue" evidence="1">
    <location>
        <position position="1"/>
    </location>
</feature>
<dbReference type="Proteomes" id="UP000258309">
    <property type="component" value="Unassembled WGS sequence"/>
</dbReference>
<accession>A0A3E2HI88</accession>
<organism evidence="1 2">
    <name type="scientific">Scytalidium lignicola</name>
    <name type="common">Hyphomycete</name>
    <dbReference type="NCBI Taxonomy" id="5539"/>
    <lineage>
        <taxon>Eukaryota</taxon>
        <taxon>Fungi</taxon>
        <taxon>Dikarya</taxon>
        <taxon>Ascomycota</taxon>
        <taxon>Pezizomycotina</taxon>
        <taxon>Leotiomycetes</taxon>
        <taxon>Leotiomycetes incertae sedis</taxon>
        <taxon>Scytalidium</taxon>
    </lineage>
</organism>
<dbReference type="PANTHER" id="PTHR10622">
    <property type="entry name" value="HET DOMAIN-CONTAINING PROTEIN"/>
    <property type="match status" value="1"/>
</dbReference>
<keyword evidence="2" id="KW-1185">Reference proteome</keyword>